<evidence type="ECO:0000256" key="2">
    <source>
        <dbReference type="ARBA" id="ARBA00022723"/>
    </source>
</evidence>
<dbReference type="GO" id="GO:0016787">
    <property type="term" value="F:hydrolase activity"/>
    <property type="evidence" value="ECO:0007669"/>
    <property type="project" value="UniProtKB-KW"/>
</dbReference>
<dbReference type="GO" id="GO:0008270">
    <property type="term" value="F:zinc ion binding"/>
    <property type="evidence" value="ECO:0007669"/>
    <property type="project" value="UniProtKB-UniRule"/>
</dbReference>
<evidence type="ECO:0000256" key="5">
    <source>
        <dbReference type="HAMAP-Rule" id="MF_01967"/>
    </source>
</evidence>
<keyword evidence="2 5" id="KW-0479">Metal-binding</keyword>
<feature type="binding site" evidence="5">
    <location>
        <begin position="32"/>
        <end position="52"/>
    </location>
    <ligand>
        <name>NAD(+)</name>
        <dbReference type="ChEBI" id="CHEBI:57540"/>
    </ligand>
</feature>
<feature type="domain" description="Deacetylase sirtuin-type" evidence="8">
    <location>
        <begin position="8"/>
        <end position="286"/>
    </location>
</feature>
<dbReference type="SUPFAM" id="SSF52467">
    <property type="entry name" value="DHS-like NAD/FAD-binding domain"/>
    <property type="match status" value="1"/>
</dbReference>
<dbReference type="InterPro" id="IPR029035">
    <property type="entry name" value="DHS-like_NAD/FAD-binding_dom"/>
</dbReference>
<keyword evidence="1 5" id="KW-0808">Transferase</keyword>
<evidence type="ECO:0000313" key="9">
    <source>
        <dbReference type="EMBL" id="SNQ51581.1"/>
    </source>
</evidence>
<keyword evidence="10" id="KW-1185">Reference proteome</keyword>
<evidence type="ECO:0000256" key="3">
    <source>
        <dbReference type="ARBA" id="ARBA00022833"/>
    </source>
</evidence>
<feature type="binding site" evidence="5">
    <location>
        <begin position="228"/>
        <end position="230"/>
    </location>
    <ligand>
        <name>NAD(+)</name>
        <dbReference type="ChEBI" id="CHEBI:57540"/>
    </ligand>
</feature>
<dbReference type="EC" id="2.3.1.286" evidence="5"/>
<feature type="binding site" evidence="5 6">
    <location>
        <position position="139"/>
    </location>
    <ligand>
        <name>Zn(2+)</name>
        <dbReference type="ChEBI" id="CHEBI:29105"/>
    </ligand>
</feature>
<dbReference type="EMBL" id="FZMO01000542">
    <property type="protein sequence ID" value="SNQ51581.1"/>
    <property type="molecule type" value="Genomic_DNA"/>
</dbReference>
<feature type="binding site" evidence="5 6">
    <location>
        <position position="187"/>
    </location>
    <ligand>
        <name>Zn(2+)</name>
        <dbReference type="ChEBI" id="CHEBI:29105"/>
    </ligand>
</feature>
<dbReference type="InterPro" id="IPR026590">
    <property type="entry name" value="Ssirtuin_cat_dom"/>
</dbReference>
<dbReference type="PANTHER" id="PTHR11085:SF10">
    <property type="entry name" value="NAD-DEPENDENT PROTEIN DEACYLASE SIRTUIN-5, MITOCHONDRIAL-RELATED"/>
    <property type="match status" value="1"/>
</dbReference>
<evidence type="ECO:0000256" key="1">
    <source>
        <dbReference type="ARBA" id="ARBA00022679"/>
    </source>
</evidence>
<feature type="binding site" evidence="5 6">
    <location>
        <position position="190"/>
    </location>
    <ligand>
        <name>Zn(2+)</name>
        <dbReference type="ChEBI" id="CHEBI:29105"/>
    </ligand>
</feature>
<organism evidence="9 10">
    <name type="scientific">Frankia canadensis</name>
    <dbReference type="NCBI Taxonomy" id="1836972"/>
    <lineage>
        <taxon>Bacteria</taxon>
        <taxon>Bacillati</taxon>
        <taxon>Actinomycetota</taxon>
        <taxon>Actinomycetes</taxon>
        <taxon>Frankiales</taxon>
        <taxon>Frankiaceae</taxon>
        <taxon>Frankia</taxon>
    </lineage>
</organism>
<dbReference type="GO" id="GO:0070403">
    <property type="term" value="F:NAD+ binding"/>
    <property type="evidence" value="ECO:0007669"/>
    <property type="project" value="UniProtKB-UniRule"/>
</dbReference>
<keyword evidence="9" id="KW-0378">Hydrolase</keyword>
<evidence type="ECO:0000256" key="7">
    <source>
        <dbReference type="SAM" id="MobiDB-lite"/>
    </source>
</evidence>
<dbReference type="NCBIfam" id="NF003738">
    <property type="entry name" value="PRK05333.1"/>
    <property type="match status" value="1"/>
</dbReference>
<feature type="active site" description="Proton acceptor" evidence="5 6">
    <location>
        <position position="128"/>
    </location>
</feature>
<dbReference type="Proteomes" id="UP000234331">
    <property type="component" value="Unassembled WGS sequence"/>
</dbReference>
<feature type="binding site" evidence="5">
    <location>
        <position position="272"/>
    </location>
    <ligand>
        <name>NAD(+)</name>
        <dbReference type="ChEBI" id="CHEBI:57540"/>
    </ligand>
</feature>
<name>A0A2I2L0Y1_9ACTN</name>
<keyword evidence="3 5" id="KW-0862">Zinc</keyword>
<comment type="catalytic activity">
    <reaction evidence="5">
        <text>N(6)-acetyl-L-lysyl-[protein] + NAD(+) + H2O = 2''-O-acetyl-ADP-D-ribose + nicotinamide + L-lysyl-[protein]</text>
        <dbReference type="Rhea" id="RHEA:43636"/>
        <dbReference type="Rhea" id="RHEA-COMP:9752"/>
        <dbReference type="Rhea" id="RHEA-COMP:10731"/>
        <dbReference type="ChEBI" id="CHEBI:15377"/>
        <dbReference type="ChEBI" id="CHEBI:17154"/>
        <dbReference type="ChEBI" id="CHEBI:29969"/>
        <dbReference type="ChEBI" id="CHEBI:57540"/>
        <dbReference type="ChEBI" id="CHEBI:61930"/>
        <dbReference type="ChEBI" id="CHEBI:83767"/>
        <dbReference type="EC" id="2.3.1.286"/>
    </reaction>
</comment>
<feature type="region of interest" description="Disordered" evidence="7">
    <location>
        <begin position="292"/>
        <end position="327"/>
    </location>
</feature>
<sequence length="327" mass="33576">MGGVGIGMTADDESVERLCTLVAPGGVTVVSGAGISTDSGIPDYRGPNGALRRHTPMTYQEFTRQPGAHHRYWARSHAGWRQVARAEPNAAHRAVARLEQAGLVTAVVTQNVDGLHQRAGSRQVIDLHGSLSRVMCPDCGLVSPRHELDSRLRRANPDYHVGGAPTNPDGDVTLAEETIAGFVMVGCLACGGDRLEPDVVFFGATVPRPRVARAMGLIESARALLILGSSLTVMSGYRFVLRAAELGIPVAIVNQGPTRGDARAAVRVDAPLGLTLPRLAAVLTGSAASARKVAPAGPAGPAGSAGPADSAGTAASVASASTDGPPS</sequence>
<comment type="cofactor">
    <cofactor evidence="5">
        <name>Zn(2+)</name>
        <dbReference type="ChEBI" id="CHEBI:29105"/>
    </cofactor>
    <text evidence="5">Binds 1 zinc ion per subunit.</text>
</comment>
<evidence type="ECO:0000256" key="6">
    <source>
        <dbReference type="PROSITE-ProRule" id="PRU00236"/>
    </source>
</evidence>
<evidence type="ECO:0000256" key="4">
    <source>
        <dbReference type="ARBA" id="ARBA00023027"/>
    </source>
</evidence>
<keyword evidence="5" id="KW-0963">Cytoplasm</keyword>
<dbReference type="InterPro" id="IPR003000">
    <property type="entry name" value="Sirtuin"/>
</dbReference>
<comment type="function">
    <text evidence="5">NAD-dependent protein deacetylase which modulates the activities of several enzymes which are inactive in their acetylated form.</text>
</comment>
<comment type="subcellular location">
    <subcellularLocation>
        <location evidence="5">Cytoplasm</location>
    </subcellularLocation>
</comment>
<dbReference type="Pfam" id="PF02146">
    <property type="entry name" value="SIR2"/>
    <property type="match status" value="1"/>
</dbReference>
<evidence type="ECO:0000259" key="8">
    <source>
        <dbReference type="PROSITE" id="PS50305"/>
    </source>
</evidence>
<feature type="binding site" evidence="5 6">
    <location>
        <position position="136"/>
    </location>
    <ligand>
        <name>Zn(2+)</name>
        <dbReference type="ChEBI" id="CHEBI:29105"/>
    </ligand>
</feature>
<dbReference type="GO" id="GO:0017136">
    <property type="term" value="F:histone deacetylase activity, NAD-dependent"/>
    <property type="evidence" value="ECO:0007669"/>
    <property type="project" value="TreeGrafter"/>
</dbReference>
<dbReference type="InterPro" id="IPR026587">
    <property type="entry name" value="Sirtuin_class_II"/>
</dbReference>
<dbReference type="OrthoDB" id="9800582at2"/>
<feature type="binding site" evidence="5">
    <location>
        <begin position="254"/>
        <end position="256"/>
    </location>
    <ligand>
        <name>NAD(+)</name>
        <dbReference type="ChEBI" id="CHEBI:57540"/>
    </ligand>
</feature>
<feature type="compositionally biased region" description="Low complexity" evidence="7">
    <location>
        <begin position="294"/>
        <end position="327"/>
    </location>
</feature>
<proteinExistence type="inferred from homology"/>
<feature type="binding site" evidence="5">
    <location>
        <begin position="110"/>
        <end position="113"/>
    </location>
    <ligand>
        <name>NAD(+)</name>
        <dbReference type="ChEBI" id="CHEBI:57540"/>
    </ligand>
</feature>
<dbReference type="InterPro" id="IPR026591">
    <property type="entry name" value="Sirtuin_cat_small_dom_sf"/>
</dbReference>
<dbReference type="AlphaFoldDB" id="A0A2I2L0Y1"/>
<dbReference type="Gene3D" id="3.30.1600.10">
    <property type="entry name" value="SIR2/SIRT2 'Small Domain"/>
    <property type="match status" value="1"/>
</dbReference>
<dbReference type="PANTHER" id="PTHR11085">
    <property type="entry name" value="NAD-DEPENDENT PROTEIN DEACYLASE SIRTUIN-5, MITOCHONDRIAL-RELATED"/>
    <property type="match status" value="1"/>
</dbReference>
<evidence type="ECO:0000313" key="10">
    <source>
        <dbReference type="Proteomes" id="UP000234331"/>
    </source>
</evidence>
<gene>
    <name evidence="5 9" type="primary">cobB</name>
    <name evidence="9" type="ORF">FRACA_750016</name>
</gene>
<accession>A0A2I2L0Y1</accession>
<keyword evidence="4 5" id="KW-0520">NAD</keyword>
<dbReference type="InterPro" id="IPR050134">
    <property type="entry name" value="NAD-dep_sirtuin_deacylases"/>
</dbReference>
<dbReference type="Gene3D" id="3.40.50.1220">
    <property type="entry name" value="TPP-binding domain"/>
    <property type="match status" value="1"/>
</dbReference>
<dbReference type="HAMAP" id="MF_01967">
    <property type="entry name" value="Sirtuin_ClassII"/>
    <property type="match status" value="1"/>
</dbReference>
<protein>
    <recommendedName>
        <fullName evidence="5">NAD-dependent protein deacetylase</fullName>
        <ecNumber evidence="5">2.3.1.286</ecNumber>
    </recommendedName>
    <alternativeName>
        <fullName evidence="5">Regulatory protein SIR2 homolog</fullName>
    </alternativeName>
</protein>
<dbReference type="PROSITE" id="PS50305">
    <property type="entry name" value="SIRTUIN"/>
    <property type="match status" value="1"/>
</dbReference>
<reference evidence="9 10" key="1">
    <citation type="submission" date="2017-06" db="EMBL/GenBank/DDBJ databases">
        <authorList>
            <person name="Kim H.J."/>
            <person name="Triplett B.A."/>
        </authorList>
    </citation>
    <scope>NUCLEOTIDE SEQUENCE [LARGE SCALE GENOMIC DNA]</scope>
    <source>
        <strain evidence="9">FRACA_ARgP5</strain>
    </source>
</reference>
<comment type="similarity">
    <text evidence="5">Belongs to the sirtuin family. Class II subfamily.</text>
</comment>
<dbReference type="GO" id="GO:0005737">
    <property type="term" value="C:cytoplasm"/>
    <property type="evidence" value="ECO:0007669"/>
    <property type="project" value="UniProtKB-SubCell"/>
</dbReference>